<gene>
    <name evidence="1" type="ORF">RhiirA4_514831</name>
</gene>
<comment type="caution">
    <text evidence="1">The sequence shown here is derived from an EMBL/GenBank/DDBJ whole genome shotgun (WGS) entry which is preliminary data.</text>
</comment>
<dbReference type="GO" id="GO:0031511">
    <property type="term" value="C:Mis6-Sim4 complex"/>
    <property type="evidence" value="ECO:0007669"/>
    <property type="project" value="InterPro"/>
</dbReference>
<dbReference type="InterPro" id="IPR025207">
    <property type="entry name" value="Sim4_Fta4"/>
</dbReference>
<dbReference type="VEuPathDB" id="FungiDB:RhiirA1_530136"/>
<accession>A0A2I1GDV9</accession>
<reference evidence="1 2" key="1">
    <citation type="submission" date="2015-10" db="EMBL/GenBank/DDBJ databases">
        <title>Genome analyses suggest a sexual origin of heterokaryosis in a supposedly ancient asexual fungus.</title>
        <authorList>
            <person name="Ropars J."/>
            <person name="Sedzielewska K."/>
            <person name="Noel J."/>
            <person name="Charron P."/>
            <person name="Farinelli L."/>
            <person name="Marton T."/>
            <person name="Kruger M."/>
            <person name="Pelin A."/>
            <person name="Brachmann A."/>
            <person name="Corradi N."/>
        </authorList>
    </citation>
    <scope>NUCLEOTIDE SEQUENCE [LARGE SCALE GENOMIC DNA]</scope>
    <source>
        <strain evidence="1 2">A4</strain>
    </source>
</reference>
<dbReference type="PANTHER" id="PTHR42040:SF1">
    <property type="entry name" value="INNER KINETOCHORE SUBUNIT FTA4"/>
    <property type="match status" value="1"/>
</dbReference>
<sequence>MEQNYYNCRQAFIESQIKLIEQDFTPSERWLSKAERARDQIPLSVIDSVLTKLNTNNKKQHKQSFNRQSIRQILEQLQYLRDQKFKDALEGRVRVEIKENYDDLSWIESFPEKWPYVSNYEIDEEQFERYAPLRSSVRKLQEEYIAIKEKCDHYKSLYALVEPLDKSDIQQNVIAKNAPVVNEIKRMRILSKLYFFRIFRVLMKQNSVLIMYSEYLVPKLMSTLERRSDFLSKRQQEQELSKSKYNLNIT</sequence>
<dbReference type="Pfam" id="PF13093">
    <property type="entry name" value="FTA4"/>
    <property type="match status" value="1"/>
</dbReference>
<dbReference type="PANTHER" id="PTHR42040">
    <property type="entry name" value="INNER KINETOCHORE SUBUNIT FTA4"/>
    <property type="match status" value="1"/>
</dbReference>
<name>A0A2I1GDV9_9GLOM</name>
<dbReference type="VEuPathDB" id="FungiDB:RhiirFUN_009414"/>
<keyword evidence="2" id="KW-1185">Reference proteome</keyword>
<organism evidence="1 2">
    <name type="scientific">Rhizophagus irregularis</name>
    <dbReference type="NCBI Taxonomy" id="588596"/>
    <lineage>
        <taxon>Eukaryota</taxon>
        <taxon>Fungi</taxon>
        <taxon>Fungi incertae sedis</taxon>
        <taxon>Mucoromycota</taxon>
        <taxon>Glomeromycotina</taxon>
        <taxon>Glomeromycetes</taxon>
        <taxon>Glomerales</taxon>
        <taxon>Glomeraceae</taxon>
        <taxon>Rhizophagus</taxon>
    </lineage>
</organism>
<evidence type="ECO:0000313" key="2">
    <source>
        <dbReference type="Proteomes" id="UP000234323"/>
    </source>
</evidence>
<dbReference type="EMBL" id="LLXI01000346">
    <property type="protein sequence ID" value="PKY44804.1"/>
    <property type="molecule type" value="Genomic_DNA"/>
</dbReference>
<dbReference type="Proteomes" id="UP000234323">
    <property type="component" value="Unassembled WGS sequence"/>
</dbReference>
<proteinExistence type="predicted"/>
<dbReference type="VEuPathDB" id="FungiDB:FUN_007335"/>
<evidence type="ECO:0000313" key="1">
    <source>
        <dbReference type="EMBL" id="PKY44804.1"/>
    </source>
</evidence>
<protein>
    <submittedName>
        <fullName evidence="1">Uncharacterized protein</fullName>
    </submittedName>
</protein>
<dbReference type="AlphaFoldDB" id="A0A2I1GDV9"/>